<organism evidence="1 2">
    <name type="scientific">Plasmodium vivax Mauritania I</name>
    <dbReference type="NCBI Taxonomy" id="1035515"/>
    <lineage>
        <taxon>Eukaryota</taxon>
        <taxon>Sar</taxon>
        <taxon>Alveolata</taxon>
        <taxon>Apicomplexa</taxon>
        <taxon>Aconoidasida</taxon>
        <taxon>Haemosporida</taxon>
        <taxon>Plasmodiidae</taxon>
        <taxon>Plasmodium</taxon>
        <taxon>Plasmodium (Plasmodium)</taxon>
    </lineage>
</organism>
<name>A0A0J9T547_PLAVI</name>
<reference evidence="1 2" key="1">
    <citation type="submission" date="2011-08" db="EMBL/GenBank/DDBJ databases">
        <title>The Genome Sequence of Plasmodium vivax Mauritania I.</title>
        <authorList>
            <consortium name="The Broad Institute Genome Sequencing Platform"/>
            <consortium name="The Broad Institute Genome Sequencing Center for Infectious Disease"/>
            <person name="Neafsey D."/>
            <person name="Carlton J."/>
            <person name="Barnwell J."/>
            <person name="Collins W."/>
            <person name="Escalante A."/>
            <person name="Mullikin J."/>
            <person name="Saul A."/>
            <person name="Guigo R."/>
            <person name="Camara F."/>
            <person name="Young S.K."/>
            <person name="Zeng Q."/>
            <person name="Gargeya S."/>
            <person name="Fitzgerald M."/>
            <person name="Haas B."/>
            <person name="Abouelleil A."/>
            <person name="Alvarado L."/>
            <person name="Arachchi H.M."/>
            <person name="Berlin A."/>
            <person name="Brown A."/>
            <person name="Chapman S.B."/>
            <person name="Chen Z."/>
            <person name="Dunbar C."/>
            <person name="Freedman E."/>
            <person name="Gearin G."/>
            <person name="Gellesch M."/>
            <person name="Goldberg J."/>
            <person name="Griggs A."/>
            <person name="Gujja S."/>
            <person name="Heiman D."/>
            <person name="Howarth C."/>
            <person name="Larson L."/>
            <person name="Lui A."/>
            <person name="MacDonald P.J.P."/>
            <person name="Montmayeur A."/>
            <person name="Murphy C."/>
            <person name="Neiman D."/>
            <person name="Pearson M."/>
            <person name="Priest M."/>
            <person name="Roberts A."/>
            <person name="Saif S."/>
            <person name="Shea T."/>
            <person name="Shenoy N."/>
            <person name="Sisk P."/>
            <person name="Stolte C."/>
            <person name="Sykes S."/>
            <person name="Wortman J."/>
            <person name="Nusbaum C."/>
            <person name="Birren B."/>
        </authorList>
    </citation>
    <scope>NUCLEOTIDE SEQUENCE [LARGE SCALE GENOMIC DNA]</scope>
    <source>
        <strain evidence="1 2">Mauritania I</strain>
    </source>
</reference>
<evidence type="ECO:0000313" key="1">
    <source>
        <dbReference type="EMBL" id="KMZ89757.1"/>
    </source>
</evidence>
<evidence type="ECO:0008006" key="3">
    <source>
        <dbReference type="Google" id="ProtNLM"/>
    </source>
</evidence>
<proteinExistence type="predicted"/>
<gene>
    <name evidence="1" type="ORF">PVMG_04587</name>
</gene>
<accession>A0A0J9T547</accession>
<dbReference type="EMBL" id="KQ235146">
    <property type="protein sequence ID" value="KMZ89757.1"/>
    <property type="molecule type" value="Genomic_DNA"/>
</dbReference>
<evidence type="ECO:0000313" key="2">
    <source>
        <dbReference type="Proteomes" id="UP000053776"/>
    </source>
</evidence>
<dbReference type="AlphaFoldDB" id="A0A0J9T547"/>
<dbReference type="Proteomes" id="UP000053776">
    <property type="component" value="Unassembled WGS sequence"/>
</dbReference>
<sequence>MVLRKINKDVGEYNSFCSKLLKNLGLYSENAEFYIRSNDRCNILYNWVYNSKEKHAIPDQIINDCFEEYFKIGNAMKYKYKCYYDIYNSLYEDPINITLFDIFNDKMSIIETALVNEDASTNTNGRNFVCACVKKYKEMNDAYCLPGKRKSKDYTNTCKKLREFKDSYTWYLYNKHNLRDIIPSLDNIDQDLLAKCPKQQERSQLYSGARGTPVSSLGNGLPTGTVGQSHLLADDTNITPGNVDNPMKKTITTTIGTFAGASSLLAFLYKVNTKFYLNICIILHTYYYSMF</sequence>
<protein>
    <recommendedName>
        <fullName evidence="3">VIR protein</fullName>
    </recommendedName>
</protein>